<proteinExistence type="predicted"/>
<comment type="caution">
    <text evidence="2">The sequence shown here is derived from an EMBL/GenBank/DDBJ whole genome shotgun (WGS) entry which is preliminary data.</text>
</comment>
<reference evidence="2 3" key="1">
    <citation type="journal article" date="2019" name="Sci. Rep.">
        <title>Orb-weaving spider Araneus ventricosus genome elucidates the spidroin gene catalogue.</title>
        <authorList>
            <person name="Kono N."/>
            <person name="Nakamura H."/>
            <person name="Ohtoshi R."/>
            <person name="Moran D.A.P."/>
            <person name="Shinohara A."/>
            <person name="Yoshida Y."/>
            <person name="Fujiwara M."/>
            <person name="Mori M."/>
            <person name="Tomita M."/>
            <person name="Arakawa K."/>
        </authorList>
    </citation>
    <scope>NUCLEOTIDE SEQUENCE [LARGE SCALE GENOMIC DNA]</scope>
</reference>
<dbReference type="AlphaFoldDB" id="A0A4Y2IDK5"/>
<feature type="compositionally biased region" description="Basic and acidic residues" evidence="1">
    <location>
        <begin position="52"/>
        <end position="61"/>
    </location>
</feature>
<evidence type="ECO:0000313" key="2">
    <source>
        <dbReference type="EMBL" id="GBM75781.1"/>
    </source>
</evidence>
<gene>
    <name evidence="2" type="ORF">AVEN_7019_1</name>
</gene>
<feature type="region of interest" description="Disordered" evidence="1">
    <location>
        <begin position="1"/>
        <end position="84"/>
    </location>
</feature>
<keyword evidence="3" id="KW-1185">Reference proteome</keyword>
<evidence type="ECO:0000313" key="3">
    <source>
        <dbReference type="Proteomes" id="UP000499080"/>
    </source>
</evidence>
<dbReference type="EMBL" id="BGPR01002577">
    <property type="protein sequence ID" value="GBM75781.1"/>
    <property type="molecule type" value="Genomic_DNA"/>
</dbReference>
<protein>
    <submittedName>
        <fullName evidence="2">Uncharacterized protein</fullName>
    </submittedName>
</protein>
<sequence length="84" mass="9308">MRSSNGPRRKGGVGQVGVDVDDNLGQREARLNLSPGLERTWDIESAAGFTSPDKKRRDPGHSIHGRQYQGRKNGRRGDYCGRES</sequence>
<name>A0A4Y2IDK5_ARAVE</name>
<evidence type="ECO:0000256" key="1">
    <source>
        <dbReference type="SAM" id="MobiDB-lite"/>
    </source>
</evidence>
<accession>A0A4Y2IDK5</accession>
<feature type="compositionally biased region" description="Basic and acidic residues" evidence="1">
    <location>
        <begin position="75"/>
        <end position="84"/>
    </location>
</feature>
<dbReference type="Proteomes" id="UP000499080">
    <property type="component" value="Unassembled WGS sequence"/>
</dbReference>
<organism evidence="2 3">
    <name type="scientific">Araneus ventricosus</name>
    <name type="common">Orbweaver spider</name>
    <name type="synonym">Epeira ventricosa</name>
    <dbReference type="NCBI Taxonomy" id="182803"/>
    <lineage>
        <taxon>Eukaryota</taxon>
        <taxon>Metazoa</taxon>
        <taxon>Ecdysozoa</taxon>
        <taxon>Arthropoda</taxon>
        <taxon>Chelicerata</taxon>
        <taxon>Arachnida</taxon>
        <taxon>Araneae</taxon>
        <taxon>Araneomorphae</taxon>
        <taxon>Entelegynae</taxon>
        <taxon>Araneoidea</taxon>
        <taxon>Araneidae</taxon>
        <taxon>Araneus</taxon>
    </lineage>
</organism>